<keyword evidence="4" id="KW-1185">Reference proteome</keyword>
<dbReference type="AlphaFoldDB" id="A0A2R6X8U5"/>
<dbReference type="PANTHER" id="PTHR33741">
    <property type="entry name" value="TRANSMEMBRANE PROTEIN DDB_G0269096-RELATED"/>
    <property type="match status" value="1"/>
</dbReference>
<dbReference type="EMBL" id="KZ772701">
    <property type="protein sequence ID" value="PTQ42525.1"/>
    <property type="molecule type" value="Genomic_DNA"/>
</dbReference>
<feature type="domain" description="HPP transmembrane region" evidence="2">
    <location>
        <begin position="82"/>
        <end position="228"/>
    </location>
</feature>
<evidence type="ECO:0000256" key="1">
    <source>
        <dbReference type="SAM" id="Phobius"/>
    </source>
</evidence>
<evidence type="ECO:0000313" key="3">
    <source>
        <dbReference type="EMBL" id="PTQ42525.1"/>
    </source>
</evidence>
<dbReference type="OrthoDB" id="2016548at2759"/>
<sequence>MSLSMAIAGGLLLGGTGLAPSRLPVRLRAGAGAGAALRPRPSSRVRAAAAGTGAGAGAVPDPRQSKPGLGHLFDRLNGSQAPPTWSDIVWPSAGGFVAMAAMGYVDSVLAPKGLSFTLGSFAAVCTLLFALPKAPVSQKYNVVVSHLGCAAVGVVALAMFGPGWVARAVALSACIAFMQFTDSLHPPAAGLPLIMIDAPKFHQLRWWYVLFPGVVGCLFLFLLQEAVQWLKENCKF</sequence>
<evidence type="ECO:0000313" key="4">
    <source>
        <dbReference type="Proteomes" id="UP000244005"/>
    </source>
</evidence>
<dbReference type="Gramene" id="Mp1g01880.1">
    <property type="protein sequence ID" value="Mp1g01880.1.cds"/>
    <property type="gene ID" value="Mp1g01880"/>
</dbReference>
<dbReference type="Proteomes" id="UP000244005">
    <property type="component" value="Unassembled WGS sequence"/>
</dbReference>
<proteinExistence type="predicted"/>
<dbReference type="Pfam" id="PF04982">
    <property type="entry name" value="TM_HPP"/>
    <property type="match status" value="1"/>
</dbReference>
<feature type="transmembrane region" description="Helical" evidence="1">
    <location>
        <begin position="205"/>
        <end position="223"/>
    </location>
</feature>
<feature type="transmembrane region" description="Helical" evidence="1">
    <location>
        <begin position="113"/>
        <end position="131"/>
    </location>
</feature>
<keyword evidence="1" id="KW-0812">Transmembrane</keyword>
<keyword evidence="1" id="KW-0472">Membrane</keyword>
<name>A0A2R6X8U5_MARPO</name>
<feature type="transmembrane region" description="Helical" evidence="1">
    <location>
        <begin position="143"/>
        <end position="161"/>
    </location>
</feature>
<keyword evidence="1" id="KW-1133">Transmembrane helix</keyword>
<reference evidence="4" key="1">
    <citation type="journal article" date="2017" name="Cell">
        <title>Insights into land plant evolution garnered from the Marchantia polymorpha genome.</title>
        <authorList>
            <person name="Bowman J.L."/>
            <person name="Kohchi T."/>
            <person name="Yamato K.T."/>
            <person name="Jenkins J."/>
            <person name="Shu S."/>
            <person name="Ishizaki K."/>
            <person name="Yamaoka S."/>
            <person name="Nishihama R."/>
            <person name="Nakamura Y."/>
            <person name="Berger F."/>
            <person name="Adam C."/>
            <person name="Aki S.S."/>
            <person name="Althoff F."/>
            <person name="Araki T."/>
            <person name="Arteaga-Vazquez M.A."/>
            <person name="Balasubrmanian S."/>
            <person name="Barry K."/>
            <person name="Bauer D."/>
            <person name="Boehm C.R."/>
            <person name="Briginshaw L."/>
            <person name="Caballero-Perez J."/>
            <person name="Catarino B."/>
            <person name="Chen F."/>
            <person name="Chiyoda S."/>
            <person name="Chovatia M."/>
            <person name="Davies K.M."/>
            <person name="Delmans M."/>
            <person name="Demura T."/>
            <person name="Dierschke T."/>
            <person name="Dolan L."/>
            <person name="Dorantes-Acosta A.E."/>
            <person name="Eklund D.M."/>
            <person name="Florent S.N."/>
            <person name="Flores-Sandoval E."/>
            <person name="Fujiyama A."/>
            <person name="Fukuzawa H."/>
            <person name="Galik B."/>
            <person name="Grimanelli D."/>
            <person name="Grimwood J."/>
            <person name="Grossniklaus U."/>
            <person name="Hamada T."/>
            <person name="Haseloff J."/>
            <person name="Hetherington A.J."/>
            <person name="Higo A."/>
            <person name="Hirakawa Y."/>
            <person name="Hundley H.N."/>
            <person name="Ikeda Y."/>
            <person name="Inoue K."/>
            <person name="Inoue S.I."/>
            <person name="Ishida S."/>
            <person name="Jia Q."/>
            <person name="Kakita M."/>
            <person name="Kanazawa T."/>
            <person name="Kawai Y."/>
            <person name="Kawashima T."/>
            <person name="Kennedy M."/>
            <person name="Kinose K."/>
            <person name="Kinoshita T."/>
            <person name="Kohara Y."/>
            <person name="Koide E."/>
            <person name="Komatsu K."/>
            <person name="Kopischke S."/>
            <person name="Kubo M."/>
            <person name="Kyozuka J."/>
            <person name="Lagercrantz U."/>
            <person name="Lin S.S."/>
            <person name="Lindquist E."/>
            <person name="Lipzen A.M."/>
            <person name="Lu C.W."/>
            <person name="De Luna E."/>
            <person name="Martienssen R.A."/>
            <person name="Minamino N."/>
            <person name="Mizutani M."/>
            <person name="Mizutani M."/>
            <person name="Mochizuki N."/>
            <person name="Monte I."/>
            <person name="Mosher R."/>
            <person name="Nagasaki H."/>
            <person name="Nakagami H."/>
            <person name="Naramoto S."/>
            <person name="Nishitani K."/>
            <person name="Ohtani M."/>
            <person name="Okamoto T."/>
            <person name="Okumura M."/>
            <person name="Phillips J."/>
            <person name="Pollak B."/>
            <person name="Reinders A."/>
            <person name="Rovekamp M."/>
            <person name="Sano R."/>
            <person name="Sawa S."/>
            <person name="Schmid M.W."/>
            <person name="Shirakawa M."/>
            <person name="Solano R."/>
            <person name="Spunde A."/>
            <person name="Suetsugu N."/>
            <person name="Sugano S."/>
            <person name="Sugiyama A."/>
            <person name="Sun R."/>
            <person name="Suzuki Y."/>
            <person name="Takenaka M."/>
            <person name="Takezawa D."/>
            <person name="Tomogane H."/>
            <person name="Tsuzuki M."/>
            <person name="Ueda T."/>
            <person name="Umeda M."/>
            <person name="Ward J.M."/>
            <person name="Watanabe Y."/>
            <person name="Yazaki K."/>
            <person name="Yokoyama R."/>
            <person name="Yoshitake Y."/>
            <person name="Yotsui I."/>
            <person name="Zachgo S."/>
            <person name="Schmutz J."/>
        </authorList>
    </citation>
    <scope>NUCLEOTIDE SEQUENCE [LARGE SCALE GENOMIC DNA]</scope>
    <source>
        <strain evidence="4">Tak-1</strain>
    </source>
</reference>
<dbReference type="OMA" id="KASTKWP"/>
<dbReference type="PANTHER" id="PTHR33741:SF1">
    <property type="entry name" value="HPP FAMILY PROTEIN, EXPRESSED"/>
    <property type="match status" value="1"/>
</dbReference>
<gene>
    <name evidence="3" type="ORF">MARPO_0029s0058</name>
</gene>
<evidence type="ECO:0000259" key="2">
    <source>
        <dbReference type="Pfam" id="PF04982"/>
    </source>
</evidence>
<dbReference type="GO" id="GO:0015706">
    <property type="term" value="P:nitrate transmembrane transport"/>
    <property type="evidence" value="ECO:0000318"/>
    <property type="project" value="GO_Central"/>
</dbReference>
<accession>A0A2R6X8U5</accession>
<protein>
    <recommendedName>
        <fullName evidence="2">HPP transmembrane region domain-containing protein</fullName>
    </recommendedName>
</protein>
<dbReference type="GO" id="GO:0015112">
    <property type="term" value="F:nitrate transmembrane transporter activity"/>
    <property type="evidence" value="ECO:0000318"/>
    <property type="project" value="GO_Central"/>
</dbReference>
<dbReference type="InterPro" id="IPR007065">
    <property type="entry name" value="HPP"/>
</dbReference>
<organism evidence="3 4">
    <name type="scientific">Marchantia polymorpha</name>
    <name type="common">Common liverwort</name>
    <name type="synonym">Marchantia aquatica</name>
    <dbReference type="NCBI Taxonomy" id="3197"/>
    <lineage>
        <taxon>Eukaryota</taxon>
        <taxon>Viridiplantae</taxon>
        <taxon>Streptophyta</taxon>
        <taxon>Embryophyta</taxon>
        <taxon>Marchantiophyta</taxon>
        <taxon>Marchantiopsida</taxon>
        <taxon>Marchantiidae</taxon>
        <taxon>Marchantiales</taxon>
        <taxon>Marchantiaceae</taxon>
        <taxon>Marchantia</taxon>
    </lineage>
</organism>
<dbReference type="InterPro" id="IPR058581">
    <property type="entry name" value="TM_HPP"/>
</dbReference>